<feature type="region of interest" description="Disordered" evidence="2">
    <location>
        <begin position="59"/>
        <end position="129"/>
    </location>
</feature>
<feature type="transmembrane region" description="Helical" evidence="3">
    <location>
        <begin position="12"/>
        <end position="31"/>
    </location>
</feature>
<feature type="compositionally biased region" description="Low complexity" evidence="2">
    <location>
        <begin position="59"/>
        <end position="72"/>
    </location>
</feature>
<dbReference type="VEuPathDB" id="ToxoDB:EMWEY_00015760"/>
<sequence length="993" mass="109622">MEGSVGGVLQRFRLLLVVVFMCVLVAAAPYCRGAAVGESAPETVEAALESPSAIAEAGAAAAAATHSSPTASMGPRHRDSTASIRPRSRRSSRSAASVNRSHASSGRRGGSSRSSRSSSRSSSNRGDQWLPSAAGYASTALLGLLIAYVLLAERRTAAATAAHEKELEQGLVAAESRKAAEYAIEREKEFCAATARELEHLRIEMLQTSELLLQLEERRDTVVAKAAAKAAESKAHESKELEALRKRVQAALAANYEAHVSLDVAQLLWGVADDAAAADLLQQLQQESSMLDAEETRLQTALQTLKQSESVESVLASKQKQLDELTELLKGSKEELDKLKAETAAQQPEALAAEDAAVSAAVQQLEAELQQLLQKQKQERKSPANQQQLMEEVQKAQEEKQQLQQELEELTIAPTMYKVRDRALEEAAAVLKENMDFLNRVVTPRPSVIKNPSYIEHEKNMYPEEMELLLSRQELLRLETRERTLEAEALLLEQGTAEEVQVAHALCRLLRAKATASAEELQFKGSSGAALAEQLLQTIETATAAAGAAAPAGNAEDAGAAATTAAAIPGPQEVLVQEAEAAAARLEPESVRQARAVLAAAEQDLEDKATAERSVAAELDWLGRVIPEVQERVEEDFRAVDLLRQTIARRTSDPQGFAFAAVEDRARKADNRVRLMRMIKSCHSDFSADMFKQVDESADPQQLWVYHLERTADEYVVGAQELMELYSEMRLSSGEAGNAFWKLRLEEGLQELPLGVLMEKVVEGPSGELQQQYTNSRYDEVQTELVVLKQQRRTYLQNREEVKQGLAFIAAANYWENDLPKSLINAHAYLIRLSEAIKYLDERQRRLERITKEQIRDEVSASFLNALWEAFRRQKDYEKDATVIEKVHEANMEALAESERQSQDTLSRADKREAELCPTVNRLSLPLVLPPPARSDSGKTAEEKEEEVMTEIPGAQRVRAFDELVGLTLPNVMKLRKKSSKSDSKPSKTQRRV</sequence>
<keyword evidence="3" id="KW-1133">Transmembrane helix</keyword>
<protein>
    <submittedName>
        <fullName evidence="4">Uncharacterized protein</fullName>
    </submittedName>
</protein>
<gene>
    <name evidence="4" type="ORF">EMWEY_00015760</name>
</gene>
<evidence type="ECO:0000313" key="4">
    <source>
        <dbReference type="EMBL" id="CDJ58441.1"/>
    </source>
</evidence>
<dbReference type="AlphaFoldDB" id="U6M339"/>
<evidence type="ECO:0000256" key="1">
    <source>
        <dbReference type="SAM" id="Coils"/>
    </source>
</evidence>
<reference evidence="4" key="1">
    <citation type="submission" date="2013-10" db="EMBL/GenBank/DDBJ databases">
        <title>Genomic analysis of the causative agents of coccidiosis in chickens.</title>
        <authorList>
            <person name="Reid A.J."/>
            <person name="Blake D."/>
            <person name="Billington K."/>
            <person name="Browne H."/>
            <person name="Dunn M."/>
            <person name="Hung S."/>
            <person name="Kawahara F."/>
            <person name="Miranda-Saavedra D."/>
            <person name="Mourier T."/>
            <person name="Nagra H."/>
            <person name="Otto T.D."/>
            <person name="Rawlings N."/>
            <person name="Sanchez A."/>
            <person name="Sanders M."/>
            <person name="Subramaniam C."/>
            <person name="Tay Y."/>
            <person name="Dear P."/>
            <person name="Doerig C."/>
            <person name="Gruber A."/>
            <person name="Parkinson J."/>
            <person name="Shirley M."/>
            <person name="Wan K.L."/>
            <person name="Berriman M."/>
            <person name="Tomley F."/>
            <person name="Pain A."/>
        </authorList>
    </citation>
    <scope>NUCLEOTIDE SEQUENCE [LARGE SCALE GENOMIC DNA]</scope>
    <source>
        <strain evidence="4">Weybridge</strain>
    </source>
</reference>
<dbReference type="EMBL" id="HG719653">
    <property type="protein sequence ID" value="CDJ58441.1"/>
    <property type="molecule type" value="Genomic_DNA"/>
</dbReference>
<dbReference type="OMA" id="ERETEYC"/>
<accession>U6M339</accession>
<dbReference type="GeneID" id="25335562"/>
<dbReference type="Proteomes" id="UP000030763">
    <property type="component" value="Unassembled WGS sequence"/>
</dbReference>
<keyword evidence="1" id="KW-0175">Coiled coil</keyword>
<feature type="region of interest" description="Disordered" evidence="2">
    <location>
        <begin position="927"/>
        <end position="954"/>
    </location>
</feature>
<dbReference type="OrthoDB" id="348295at2759"/>
<keyword evidence="3" id="KW-0812">Transmembrane</keyword>
<keyword evidence="5" id="KW-1185">Reference proteome</keyword>
<evidence type="ECO:0000256" key="2">
    <source>
        <dbReference type="SAM" id="MobiDB-lite"/>
    </source>
</evidence>
<feature type="compositionally biased region" description="Low complexity" evidence="2">
    <location>
        <begin position="93"/>
        <end position="126"/>
    </location>
</feature>
<proteinExistence type="predicted"/>
<keyword evidence="3" id="KW-0472">Membrane</keyword>
<reference evidence="4" key="2">
    <citation type="submission" date="2013-10" db="EMBL/GenBank/DDBJ databases">
        <authorList>
            <person name="Aslett M."/>
        </authorList>
    </citation>
    <scope>NUCLEOTIDE SEQUENCE [LARGE SCALE GENOMIC DNA]</scope>
    <source>
        <strain evidence="4">Weybridge</strain>
    </source>
</reference>
<feature type="region of interest" description="Disordered" evidence="2">
    <location>
        <begin position="973"/>
        <end position="993"/>
    </location>
</feature>
<evidence type="ECO:0000313" key="5">
    <source>
        <dbReference type="Proteomes" id="UP000030763"/>
    </source>
</evidence>
<evidence type="ECO:0000256" key="3">
    <source>
        <dbReference type="SAM" id="Phobius"/>
    </source>
</evidence>
<feature type="coiled-coil region" evidence="1">
    <location>
        <begin position="198"/>
        <end position="413"/>
    </location>
</feature>
<organism evidence="4 5">
    <name type="scientific">Eimeria maxima</name>
    <name type="common">Coccidian parasite</name>
    <dbReference type="NCBI Taxonomy" id="5804"/>
    <lineage>
        <taxon>Eukaryota</taxon>
        <taxon>Sar</taxon>
        <taxon>Alveolata</taxon>
        <taxon>Apicomplexa</taxon>
        <taxon>Conoidasida</taxon>
        <taxon>Coccidia</taxon>
        <taxon>Eucoccidiorida</taxon>
        <taxon>Eimeriorina</taxon>
        <taxon>Eimeriidae</taxon>
        <taxon>Eimeria</taxon>
    </lineage>
</organism>
<name>U6M339_EIMMA</name>
<dbReference type="RefSeq" id="XP_013335087.1">
    <property type="nucleotide sequence ID" value="XM_013479633.1"/>
</dbReference>